<evidence type="ECO:0000313" key="12">
    <source>
        <dbReference type="Proteomes" id="UP000433876"/>
    </source>
</evidence>
<protein>
    <recommendedName>
        <fullName evidence="10">Cytochrome b561 domain-containing protein</fullName>
    </recommendedName>
</protein>
<feature type="compositionally biased region" description="Gly residues" evidence="7">
    <location>
        <begin position="258"/>
        <end position="271"/>
    </location>
</feature>
<proteinExistence type="predicted"/>
<accession>A0A8S8ZYT5</accession>
<feature type="transmembrane region" description="Helical" evidence="8">
    <location>
        <begin position="136"/>
        <end position="159"/>
    </location>
</feature>
<evidence type="ECO:0000256" key="1">
    <source>
        <dbReference type="ARBA" id="ARBA00004370"/>
    </source>
</evidence>
<evidence type="ECO:0000256" key="6">
    <source>
        <dbReference type="ARBA" id="ARBA00023136"/>
    </source>
</evidence>
<dbReference type="Proteomes" id="UP000433876">
    <property type="component" value="Unassembled WGS sequence"/>
</dbReference>
<evidence type="ECO:0000313" key="11">
    <source>
        <dbReference type="EMBL" id="KAA8634729.1"/>
    </source>
</evidence>
<dbReference type="PANTHER" id="PTHR47797">
    <property type="entry name" value="DEHYDROGENASE, PUTATIVE (AFU_ORTHOLOGUE AFUA_8G05805)-RELATED"/>
    <property type="match status" value="1"/>
</dbReference>
<evidence type="ECO:0000256" key="5">
    <source>
        <dbReference type="ARBA" id="ARBA00022989"/>
    </source>
</evidence>
<evidence type="ECO:0000256" key="4">
    <source>
        <dbReference type="ARBA" id="ARBA00022982"/>
    </source>
</evidence>
<evidence type="ECO:0000256" key="7">
    <source>
        <dbReference type="SAM" id="MobiDB-lite"/>
    </source>
</evidence>
<evidence type="ECO:0000256" key="3">
    <source>
        <dbReference type="ARBA" id="ARBA00022692"/>
    </source>
</evidence>
<reference evidence="11 12" key="1">
    <citation type="submission" date="2017-07" db="EMBL/GenBank/DDBJ databases">
        <title>Genome sequence of the Sordaria macrospora wild type strain R19027.</title>
        <authorList>
            <person name="Nowrousian M."/>
            <person name="Teichert I."/>
            <person name="Kueck U."/>
        </authorList>
    </citation>
    <scope>NUCLEOTIDE SEQUENCE [LARGE SCALE GENOMIC DNA]</scope>
    <source>
        <strain evidence="11 12">R19027</strain>
        <tissue evidence="11">Mycelium</tissue>
    </source>
</reference>
<feature type="chain" id="PRO_5035850010" description="Cytochrome b561 domain-containing protein" evidence="9">
    <location>
        <begin position="22"/>
        <end position="297"/>
    </location>
</feature>
<dbReference type="OMA" id="SIWWEWK"/>
<evidence type="ECO:0000256" key="2">
    <source>
        <dbReference type="ARBA" id="ARBA00022448"/>
    </source>
</evidence>
<evidence type="ECO:0000256" key="9">
    <source>
        <dbReference type="SAM" id="SignalP"/>
    </source>
</evidence>
<feature type="transmembrane region" description="Helical" evidence="8">
    <location>
        <begin position="171"/>
        <end position="194"/>
    </location>
</feature>
<evidence type="ECO:0000256" key="8">
    <source>
        <dbReference type="SAM" id="Phobius"/>
    </source>
</evidence>
<keyword evidence="5 8" id="KW-1133">Transmembrane helix</keyword>
<dbReference type="GO" id="GO:0016020">
    <property type="term" value="C:membrane"/>
    <property type="evidence" value="ECO:0007669"/>
    <property type="project" value="UniProtKB-SubCell"/>
</dbReference>
<dbReference type="VEuPathDB" id="FungiDB:SMAC_00789"/>
<evidence type="ECO:0000259" key="10">
    <source>
        <dbReference type="PROSITE" id="PS50939"/>
    </source>
</evidence>
<comment type="caution">
    <text evidence="11">The sequence shown here is derived from an EMBL/GenBank/DDBJ whole genome shotgun (WGS) entry which is preliminary data.</text>
</comment>
<keyword evidence="9" id="KW-0732">Signal</keyword>
<dbReference type="CDD" id="cd08760">
    <property type="entry name" value="Cyt_b561_FRRS1_like"/>
    <property type="match status" value="1"/>
</dbReference>
<name>A0A8S8ZYT5_SORMA</name>
<dbReference type="PROSITE" id="PS50939">
    <property type="entry name" value="CYTOCHROME_B561"/>
    <property type="match status" value="1"/>
</dbReference>
<dbReference type="PANTHER" id="PTHR47797:SF1">
    <property type="entry name" value="CYTOCHROME B561 DOMAIN-CONTAINING PROTEIN-RELATED"/>
    <property type="match status" value="1"/>
</dbReference>
<organism evidence="11 12">
    <name type="scientific">Sordaria macrospora</name>
    <dbReference type="NCBI Taxonomy" id="5147"/>
    <lineage>
        <taxon>Eukaryota</taxon>
        <taxon>Fungi</taxon>
        <taxon>Dikarya</taxon>
        <taxon>Ascomycota</taxon>
        <taxon>Pezizomycotina</taxon>
        <taxon>Sordariomycetes</taxon>
        <taxon>Sordariomycetidae</taxon>
        <taxon>Sordariales</taxon>
        <taxon>Sordariaceae</taxon>
        <taxon>Sordaria</taxon>
    </lineage>
</organism>
<dbReference type="EMBL" id="NMPR01000019">
    <property type="protein sequence ID" value="KAA8634729.1"/>
    <property type="molecule type" value="Genomic_DNA"/>
</dbReference>
<keyword evidence="3 8" id="KW-0812">Transmembrane</keyword>
<dbReference type="SMART" id="SM00665">
    <property type="entry name" value="B561"/>
    <property type="match status" value="1"/>
</dbReference>
<feature type="signal peptide" evidence="9">
    <location>
        <begin position="1"/>
        <end position="21"/>
    </location>
</feature>
<dbReference type="Gene3D" id="1.20.120.1770">
    <property type="match status" value="1"/>
</dbReference>
<keyword evidence="4" id="KW-0249">Electron transport</keyword>
<feature type="compositionally biased region" description="Basic and acidic residues" evidence="7">
    <location>
        <begin position="279"/>
        <end position="288"/>
    </location>
</feature>
<feature type="transmembrane region" description="Helical" evidence="8">
    <location>
        <begin position="95"/>
        <end position="116"/>
    </location>
</feature>
<feature type="transmembrane region" description="Helical" evidence="8">
    <location>
        <begin position="214"/>
        <end position="235"/>
    </location>
</feature>
<gene>
    <name evidence="11" type="ORF">SMACR_00789</name>
</gene>
<dbReference type="InterPro" id="IPR006593">
    <property type="entry name" value="Cyt_b561/ferric_Rdtase_TM"/>
</dbReference>
<comment type="subcellular location">
    <subcellularLocation>
        <location evidence="1">Membrane</location>
    </subcellularLocation>
</comment>
<feature type="region of interest" description="Disordered" evidence="7">
    <location>
        <begin position="254"/>
        <end position="297"/>
    </location>
</feature>
<sequence>MAFLSAARLAAFVGICSSILAVQGHSDAHNHYGFPGSGQNAPVAQGADDGHGRLDPIYLYTHGIIAALAFVILFPLGSMLIRLLPGRMALFAHAFWQLFTLLVYLAAVGLGIHLIKQDPSLLTSYLPSIKMGEKELNYHPIIGIFVLALLFIQPLVGFFHHKEHKRDRRRGFWSALHLVIGKTAITVGMINGYIGLMAAKDQDRLGQRRRQKLITTYVAVALTLWLLWTAMSMWWEWKRHRTIKAEKELERALAEDGTGVGADRGMNGMGNGRPVNDMSDTRPREAPRKAKRSRSRG</sequence>
<keyword evidence="6 8" id="KW-0472">Membrane</keyword>
<dbReference type="AlphaFoldDB" id="A0A8S8ZYT5"/>
<keyword evidence="2" id="KW-0813">Transport</keyword>
<feature type="domain" description="Cytochrome b561" evidence="10">
    <location>
        <begin position="19"/>
        <end position="234"/>
    </location>
</feature>
<feature type="transmembrane region" description="Helical" evidence="8">
    <location>
        <begin position="57"/>
        <end position="83"/>
    </location>
</feature>